<dbReference type="RefSeq" id="WP_342882386.1">
    <property type="nucleotide sequence ID" value="NZ_JBBMQS010000011.1"/>
</dbReference>
<comment type="caution">
    <text evidence="1">The sequence shown here is derived from an EMBL/GenBank/DDBJ whole genome shotgun (WGS) entry which is preliminary data.</text>
</comment>
<organism evidence="1 2">
    <name type="scientific">Paraglaciecola mesophila</name>
    <dbReference type="NCBI Taxonomy" id="197222"/>
    <lineage>
        <taxon>Bacteria</taxon>
        <taxon>Pseudomonadati</taxon>
        <taxon>Pseudomonadota</taxon>
        <taxon>Gammaproteobacteria</taxon>
        <taxon>Alteromonadales</taxon>
        <taxon>Alteromonadaceae</taxon>
        <taxon>Paraglaciecola</taxon>
    </lineage>
</organism>
<gene>
    <name evidence="1" type="ORF">WNY77_16965</name>
</gene>
<evidence type="ECO:0000313" key="2">
    <source>
        <dbReference type="Proteomes" id="UP001461163"/>
    </source>
</evidence>
<accession>A0ABU9SZ12</accession>
<protein>
    <recommendedName>
        <fullName evidence="3">PEP-CTERM protein-sorting domain-containing protein</fullName>
    </recommendedName>
</protein>
<name>A0ABU9SZ12_9ALTE</name>
<dbReference type="Proteomes" id="UP001461163">
    <property type="component" value="Unassembled WGS sequence"/>
</dbReference>
<evidence type="ECO:0008006" key="3">
    <source>
        <dbReference type="Google" id="ProtNLM"/>
    </source>
</evidence>
<keyword evidence="2" id="KW-1185">Reference proteome</keyword>
<sequence length="240" mass="26071">MNKTMLIGILLCTLSTVTSNKSNASLLVSGDSIDLSGTTAMLQPELAGSVIHDEILYDSVSPSGNEFFVVGIQVQNRVVRSNLDGSLIFAPRIISNLNNTTGNFLIDRAIINGFSDYTVDVEYRTDGAGDRGPNTASRSLDADQLTFDFLFPLVVSNFNPNPQEDSYFFSINSNGSAFTNTGTMSIFGRHLDYPDEVFELNYTGMAVPTESGVQVPEPAMASLLLSCFAFLVFRNQSKKS</sequence>
<proteinExistence type="predicted"/>
<evidence type="ECO:0000313" key="1">
    <source>
        <dbReference type="EMBL" id="MEM5499105.1"/>
    </source>
</evidence>
<reference evidence="1 2" key="1">
    <citation type="submission" date="2024-03" db="EMBL/GenBank/DDBJ databases">
        <title>Community enrichment and isolation of bacterial strains for fucoidan degradation.</title>
        <authorList>
            <person name="Sichert A."/>
        </authorList>
    </citation>
    <scope>NUCLEOTIDE SEQUENCE [LARGE SCALE GENOMIC DNA]</scope>
    <source>
        <strain evidence="1 2">AS12</strain>
    </source>
</reference>
<dbReference type="EMBL" id="JBBMQS010000011">
    <property type="protein sequence ID" value="MEM5499105.1"/>
    <property type="molecule type" value="Genomic_DNA"/>
</dbReference>